<accession>A0A9D4KT70</accession>
<evidence type="ECO:0000313" key="3">
    <source>
        <dbReference type="Proteomes" id="UP000828390"/>
    </source>
</evidence>
<name>A0A9D4KT70_DREPO</name>
<gene>
    <name evidence="1" type="ORF">DPMN_087675</name>
    <name evidence="2" type="ORF">DPMN_087725</name>
</gene>
<evidence type="ECO:0000313" key="2">
    <source>
        <dbReference type="EMBL" id="KAH3845444.1"/>
    </source>
</evidence>
<organism evidence="1 3">
    <name type="scientific">Dreissena polymorpha</name>
    <name type="common">Zebra mussel</name>
    <name type="synonym">Mytilus polymorpha</name>
    <dbReference type="NCBI Taxonomy" id="45954"/>
    <lineage>
        <taxon>Eukaryota</taxon>
        <taxon>Metazoa</taxon>
        <taxon>Spiralia</taxon>
        <taxon>Lophotrochozoa</taxon>
        <taxon>Mollusca</taxon>
        <taxon>Bivalvia</taxon>
        <taxon>Autobranchia</taxon>
        <taxon>Heteroconchia</taxon>
        <taxon>Euheterodonta</taxon>
        <taxon>Imparidentia</taxon>
        <taxon>Neoheterodontei</taxon>
        <taxon>Myida</taxon>
        <taxon>Dreissenoidea</taxon>
        <taxon>Dreissenidae</taxon>
        <taxon>Dreissena</taxon>
    </lineage>
</organism>
<dbReference type="AlphaFoldDB" id="A0A9D4KT70"/>
<reference evidence="1" key="1">
    <citation type="journal article" date="2019" name="bioRxiv">
        <title>The Genome of the Zebra Mussel, Dreissena polymorpha: A Resource for Invasive Species Research.</title>
        <authorList>
            <person name="McCartney M.A."/>
            <person name="Auch B."/>
            <person name="Kono T."/>
            <person name="Mallez S."/>
            <person name="Zhang Y."/>
            <person name="Obille A."/>
            <person name="Becker A."/>
            <person name="Abrahante J.E."/>
            <person name="Garbe J."/>
            <person name="Badalamenti J.P."/>
            <person name="Herman A."/>
            <person name="Mangelson H."/>
            <person name="Liachko I."/>
            <person name="Sullivan S."/>
            <person name="Sone E.D."/>
            <person name="Koren S."/>
            <person name="Silverstein K.A.T."/>
            <person name="Beckman K.B."/>
            <person name="Gohl D.M."/>
        </authorList>
    </citation>
    <scope>NUCLEOTIDE SEQUENCE</scope>
    <source>
        <strain evidence="1">Duluth1</strain>
        <tissue evidence="1">Whole animal</tissue>
    </source>
</reference>
<proteinExistence type="predicted"/>
<evidence type="ECO:0000313" key="1">
    <source>
        <dbReference type="EMBL" id="KAH3845395.1"/>
    </source>
</evidence>
<comment type="caution">
    <text evidence="1">The sequence shown here is derived from an EMBL/GenBank/DDBJ whole genome shotgun (WGS) entry which is preliminary data.</text>
</comment>
<keyword evidence="3" id="KW-1185">Reference proteome</keyword>
<protein>
    <submittedName>
        <fullName evidence="1">Uncharacterized protein</fullName>
    </submittedName>
</protein>
<reference evidence="1" key="2">
    <citation type="submission" date="2020-11" db="EMBL/GenBank/DDBJ databases">
        <authorList>
            <person name="McCartney M.A."/>
            <person name="Auch B."/>
            <person name="Kono T."/>
            <person name="Mallez S."/>
            <person name="Becker A."/>
            <person name="Gohl D.M."/>
            <person name="Silverstein K.A.T."/>
            <person name="Koren S."/>
            <person name="Bechman K.B."/>
            <person name="Herman A."/>
            <person name="Abrahante J.E."/>
            <person name="Garbe J."/>
        </authorList>
    </citation>
    <scope>NUCLEOTIDE SEQUENCE</scope>
    <source>
        <strain evidence="1">Duluth1</strain>
        <tissue evidence="1">Whole animal</tissue>
    </source>
</reference>
<dbReference type="EMBL" id="JAIWYP010000003">
    <property type="protein sequence ID" value="KAH3845395.1"/>
    <property type="molecule type" value="Genomic_DNA"/>
</dbReference>
<dbReference type="Proteomes" id="UP000828390">
    <property type="component" value="Unassembled WGS sequence"/>
</dbReference>
<sequence length="66" mass="7660">MDYVRGFPYEAKTQISGWKYRARSYDLPPIHVVNTVSTMSAVVVPTGQKGRKWRELQWRICFPAGE</sequence>
<dbReference type="EMBL" id="JAIWYP010000003">
    <property type="protein sequence ID" value="KAH3845444.1"/>
    <property type="molecule type" value="Genomic_DNA"/>
</dbReference>